<dbReference type="InterPro" id="IPR058533">
    <property type="entry name" value="Cation_efflux_TM"/>
</dbReference>
<organism evidence="7 8">
    <name type="scientific">Legionella spiritensis</name>
    <dbReference type="NCBI Taxonomy" id="452"/>
    <lineage>
        <taxon>Bacteria</taxon>
        <taxon>Pseudomonadati</taxon>
        <taxon>Pseudomonadota</taxon>
        <taxon>Gammaproteobacteria</taxon>
        <taxon>Legionellales</taxon>
        <taxon>Legionellaceae</taxon>
        <taxon>Legionella</taxon>
    </lineage>
</organism>
<proteinExistence type="predicted"/>
<gene>
    <name evidence="7" type="ORF">Lspi_1271</name>
</gene>
<evidence type="ECO:0000256" key="3">
    <source>
        <dbReference type="ARBA" id="ARBA00022989"/>
    </source>
</evidence>
<evidence type="ECO:0000313" key="8">
    <source>
        <dbReference type="Proteomes" id="UP000054877"/>
    </source>
</evidence>
<evidence type="ECO:0000256" key="1">
    <source>
        <dbReference type="ARBA" id="ARBA00004141"/>
    </source>
</evidence>
<dbReference type="Proteomes" id="UP000054877">
    <property type="component" value="Unassembled WGS sequence"/>
</dbReference>
<feature type="transmembrane region" description="Helical" evidence="5">
    <location>
        <begin position="66"/>
        <end position="83"/>
    </location>
</feature>
<evidence type="ECO:0000256" key="4">
    <source>
        <dbReference type="ARBA" id="ARBA00023136"/>
    </source>
</evidence>
<keyword evidence="3 5" id="KW-1133">Transmembrane helix</keyword>
<keyword evidence="8" id="KW-1185">Reference proteome</keyword>
<feature type="domain" description="Cation efflux protein transmembrane" evidence="6">
    <location>
        <begin position="13"/>
        <end position="60"/>
    </location>
</feature>
<evidence type="ECO:0000256" key="2">
    <source>
        <dbReference type="ARBA" id="ARBA00022692"/>
    </source>
</evidence>
<evidence type="ECO:0000313" key="7">
    <source>
        <dbReference type="EMBL" id="KTD64464.1"/>
    </source>
</evidence>
<name>A0A0W0Z5N6_LEGSP</name>
<dbReference type="Pfam" id="PF01545">
    <property type="entry name" value="Cation_efflux"/>
    <property type="match status" value="1"/>
</dbReference>
<comment type="subcellular location">
    <subcellularLocation>
        <location evidence="1">Membrane</location>
        <topology evidence="1">Multi-pass membrane protein</topology>
    </subcellularLocation>
</comment>
<evidence type="ECO:0000259" key="6">
    <source>
        <dbReference type="Pfam" id="PF01545"/>
    </source>
</evidence>
<reference evidence="7 8" key="1">
    <citation type="submission" date="2015-11" db="EMBL/GenBank/DDBJ databases">
        <title>Genomic analysis of 38 Legionella species identifies large and diverse effector repertoires.</title>
        <authorList>
            <person name="Burstein D."/>
            <person name="Amaro F."/>
            <person name="Zusman T."/>
            <person name="Lifshitz Z."/>
            <person name="Cohen O."/>
            <person name="Gilbert J.A."/>
            <person name="Pupko T."/>
            <person name="Shuman H.A."/>
            <person name="Segal G."/>
        </authorList>
    </citation>
    <scope>NUCLEOTIDE SEQUENCE [LARGE SCALE GENOMIC DNA]</scope>
    <source>
        <strain evidence="7 8">Mt.St.Helens-9</strain>
    </source>
</reference>
<dbReference type="SUPFAM" id="SSF161111">
    <property type="entry name" value="Cation efflux protein transmembrane domain-like"/>
    <property type="match status" value="1"/>
</dbReference>
<feature type="transmembrane region" description="Helical" evidence="5">
    <location>
        <begin position="12"/>
        <end position="32"/>
    </location>
</feature>
<dbReference type="EMBL" id="LNYX01000013">
    <property type="protein sequence ID" value="KTD64464.1"/>
    <property type="molecule type" value="Genomic_DNA"/>
</dbReference>
<dbReference type="GO" id="GO:0016020">
    <property type="term" value="C:membrane"/>
    <property type="evidence" value="ECO:0007669"/>
    <property type="project" value="UniProtKB-SubCell"/>
</dbReference>
<sequence length="128" mass="13235">MATTVTDKKILSIALALNFIMFVVGLIAGIIAESTGLIADSLDMLVDASAYALGLLAVGRGMRFKTTIAALCGSILFLFHSVVCRSLSALTITDTEESAIAAAAMIGLKSNPVNGYKIPAAKGTPKML</sequence>
<dbReference type="Gene3D" id="1.20.1510.10">
    <property type="entry name" value="Cation efflux protein transmembrane domain"/>
    <property type="match status" value="1"/>
</dbReference>
<comment type="caution">
    <text evidence="7">The sequence shown here is derived from an EMBL/GenBank/DDBJ whole genome shotgun (WGS) entry which is preliminary data.</text>
</comment>
<accession>A0A0W0Z5N6</accession>
<keyword evidence="2 5" id="KW-0812">Transmembrane</keyword>
<evidence type="ECO:0000256" key="5">
    <source>
        <dbReference type="SAM" id="Phobius"/>
    </source>
</evidence>
<protein>
    <submittedName>
        <fullName evidence="7">Cation efflux family protein</fullName>
    </submittedName>
</protein>
<dbReference type="InterPro" id="IPR027469">
    <property type="entry name" value="Cation_efflux_TMD_sf"/>
</dbReference>
<keyword evidence="4 5" id="KW-0472">Membrane</keyword>
<dbReference type="AlphaFoldDB" id="A0A0W0Z5N6"/>